<dbReference type="KEGG" id="xba:C7S18_16905"/>
<keyword evidence="2" id="KW-1003">Cell membrane</keyword>
<evidence type="ECO:0000256" key="5">
    <source>
        <dbReference type="ARBA" id="ARBA00022989"/>
    </source>
</evidence>
<evidence type="ECO:0000256" key="2">
    <source>
        <dbReference type="ARBA" id="ARBA00022475"/>
    </source>
</evidence>
<evidence type="ECO:0000313" key="15">
    <source>
        <dbReference type="Proteomes" id="UP000241074"/>
    </source>
</evidence>
<dbReference type="Pfam" id="PF00639">
    <property type="entry name" value="Rotamase"/>
    <property type="match status" value="1"/>
</dbReference>
<dbReference type="Gene3D" id="3.10.50.40">
    <property type="match status" value="1"/>
</dbReference>
<accession>A0A2P1PV75</accession>
<comment type="similarity">
    <text evidence="8">Belongs to the PpiD chaperone family.</text>
</comment>
<reference evidence="14 15" key="1">
    <citation type="submission" date="2018-03" db="EMBL/GenBank/DDBJ databases">
        <title>Ahniella affigens gen. nov., sp. nov., a gammaproteobacterium isolated from sandy soil near a stream.</title>
        <authorList>
            <person name="Ko Y."/>
            <person name="Kim J.-H."/>
        </authorList>
    </citation>
    <scope>NUCLEOTIDE SEQUENCE [LARGE SCALE GENOMIC DNA]</scope>
    <source>
        <strain evidence="14 15">D13</strain>
    </source>
</reference>
<feature type="domain" description="PpiC" evidence="13">
    <location>
        <begin position="265"/>
        <end position="374"/>
    </location>
</feature>
<dbReference type="PROSITE" id="PS01096">
    <property type="entry name" value="PPIC_PPIASE_1"/>
    <property type="match status" value="1"/>
</dbReference>
<evidence type="ECO:0000256" key="12">
    <source>
        <dbReference type="SAM" id="Phobius"/>
    </source>
</evidence>
<organism evidence="14 15">
    <name type="scientific">Ahniella affigens</name>
    <dbReference type="NCBI Taxonomy" id="2021234"/>
    <lineage>
        <taxon>Bacteria</taxon>
        <taxon>Pseudomonadati</taxon>
        <taxon>Pseudomonadota</taxon>
        <taxon>Gammaproteobacteria</taxon>
        <taxon>Lysobacterales</taxon>
        <taxon>Rhodanobacteraceae</taxon>
        <taxon>Ahniella</taxon>
    </lineage>
</organism>
<keyword evidence="4 12" id="KW-0812">Transmembrane</keyword>
<keyword evidence="11" id="KW-0413">Isomerase</keyword>
<dbReference type="RefSeq" id="WP_106892684.1">
    <property type="nucleotide sequence ID" value="NZ_CP027860.1"/>
</dbReference>
<dbReference type="GO" id="GO:0003755">
    <property type="term" value="F:peptidyl-prolyl cis-trans isomerase activity"/>
    <property type="evidence" value="ECO:0007669"/>
    <property type="project" value="UniProtKB-KW"/>
</dbReference>
<comment type="subcellular location">
    <subcellularLocation>
        <location evidence="1">Cell inner membrane</location>
        <topology evidence="1">Single-pass type II membrane protein</topology>
        <orientation evidence="1">Periplasmic side</orientation>
    </subcellularLocation>
</comment>
<keyword evidence="3" id="KW-0997">Cell inner membrane</keyword>
<dbReference type="EMBL" id="CP027860">
    <property type="protein sequence ID" value="AVP98765.1"/>
    <property type="molecule type" value="Genomic_DNA"/>
</dbReference>
<dbReference type="Pfam" id="PF13624">
    <property type="entry name" value="SurA_N_3"/>
    <property type="match status" value="1"/>
</dbReference>
<evidence type="ECO:0000256" key="7">
    <source>
        <dbReference type="ARBA" id="ARBA00023186"/>
    </source>
</evidence>
<dbReference type="InterPro" id="IPR027304">
    <property type="entry name" value="Trigger_fact/SurA_dom_sf"/>
</dbReference>
<evidence type="ECO:0000256" key="1">
    <source>
        <dbReference type="ARBA" id="ARBA00004382"/>
    </source>
</evidence>
<sequence>MLQNIRDKTGSKLAFLIMLPLLVIFAFFGINSYFVASVDNSVAKVGKLEISETKYRTRLQQQRNQMQQMFGESYNARMTDTPEFKRNVLDRLIDEELMLAAAENAGMTVSATRLRDEIKKNVPAAFLGDKFDPEVYAQILSNASYTPQMFEELLVKGAITSQLEQRVFSDVSITDADAKRYLALNNETRDFRYVLLNRPTLAADAVSEDEIKKYFDSHKADFNNEETVAIEYVELNQANMPLPSAPDEATLLDTYQREVTRFGTVEGRLTSHILVQVAESASADDVKKAQDKANALLAEIRGGKDFAEVAKSGSDDIGSKEAGGDLGYIERPDPNSPMQVFEPAFIDALFGLEVGKVSEPVKTAQGFHLIQLREIRPAAIKPFEEVRSQLEQEAIQQARDDEFADLEGAMLDAAAVAVGTLDEVAKAVKGTVQQVPAFPKGMAFGVASNPDVQEFVFSDTGKSEGAVSDVIELSPTQMVVVRVTDYKPKSAKTLDEARSEIVVKLTQEKTDAKAKEEADAAFKRLQAGEALDAIATSVGATVADATAVGRQSVAHDASMVKEVFKLAKPAAADKPVTALSKLADGRYGLVVLTAVKPGDVATVDQATLDSTKESLKGQLGSTDAQAFRAALRDGIEITIDETKL</sequence>
<evidence type="ECO:0000256" key="6">
    <source>
        <dbReference type="ARBA" id="ARBA00023136"/>
    </source>
</evidence>
<dbReference type="PANTHER" id="PTHR47529:SF1">
    <property type="entry name" value="PERIPLASMIC CHAPERONE PPID"/>
    <property type="match status" value="1"/>
</dbReference>
<dbReference type="InterPro" id="IPR046357">
    <property type="entry name" value="PPIase_dom_sf"/>
</dbReference>
<dbReference type="Proteomes" id="UP000241074">
    <property type="component" value="Chromosome"/>
</dbReference>
<evidence type="ECO:0000259" key="13">
    <source>
        <dbReference type="PROSITE" id="PS50198"/>
    </source>
</evidence>
<evidence type="ECO:0000256" key="3">
    <source>
        <dbReference type="ARBA" id="ARBA00022519"/>
    </source>
</evidence>
<dbReference type="GO" id="GO:0005886">
    <property type="term" value="C:plasma membrane"/>
    <property type="evidence" value="ECO:0007669"/>
    <property type="project" value="UniProtKB-SubCell"/>
</dbReference>
<keyword evidence="15" id="KW-1185">Reference proteome</keyword>
<reference evidence="14 15" key="2">
    <citation type="submission" date="2018-03" db="EMBL/GenBank/DDBJ databases">
        <authorList>
            <person name="Keele B.F."/>
        </authorList>
    </citation>
    <scope>NUCLEOTIDE SEQUENCE [LARGE SCALE GENOMIC DNA]</scope>
    <source>
        <strain evidence="14 15">D13</strain>
    </source>
</reference>
<dbReference type="InterPro" id="IPR000297">
    <property type="entry name" value="PPIase_PpiC"/>
</dbReference>
<dbReference type="OrthoDB" id="9812372at2"/>
<evidence type="ECO:0000256" key="4">
    <source>
        <dbReference type="ARBA" id="ARBA00022692"/>
    </source>
</evidence>
<proteinExistence type="inferred from homology"/>
<evidence type="ECO:0000256" key="10">
    <source>
        <dbReference type="ARBA" id="ARBA00042775"/>
    </source>
</evidence>
<name>A0A2P1PV75_9GAMM</name>
<keyword evidence="7" id="KW-0143">Chaperone</keyword>
<keyword evidence="6 12" id="KW-0472">Membrane</keyword>
<evidence type="ECO:0000313" key="14">
    <source>
        <dbReference type="EMBL" id="AVP98765.1"/>
    </source>
</evidence>
<dbReference type="SUPFAM" id="SSF54534">
    <property type="entry name" value="FKBP-like"/>
    <property type="match status" value="1"/>
</dbReference>
<protein>
    <recommendedName>
        <fullName evidence="9">Periplasmic chaperone PpiD</fullName>
    </recommendedName>
    <alternativeName>
        <fullName evidence="10">Periplasmic folding chaperone</fullName>
    </alternativeName>
</protein>
<dbReference type="InterPro" id="IPR052029">
    <property type="entry name" value="PpiD_chaperone"/>
</dbReference>
<gene>
    <name evidence="14" type="ORF">C7S18_16905</name>
</gene>
<evidence type="ECO:0000256" key="8">
    <source>
        <dbReference type="ARBA" id="ARBA00038408"/>
    </source>
</evidence>
<evidence type="ECO:0000256" key="11">
    <source>
        <dbReference type="PROSITE-ProRule" id="PRU00278"/>
    </source>
</evidence>
<dbReference type="InterPro" id="IPR023058">
    <property type="entry name" value="PPIase_PpiC_CS"/>
</dbReference>
<dbReference type="AlphaFoldDB" id="A0A2P1PV75"/>
<keyword evidence="5 12" id="KW-1133">Transmembrane helix</keyword>
<dbReference type="PROSITE" id="PS50198">
    <property type="entry name" value="PPIC_PPIASE_2"/>
    <property type="match status" value="1"/>
</dbReference>
<dbReference type="PANTHER" id="PTHR47529">
    <property type="entry name" value="PEPTIDYL-PROLYL CIS-TRANS ISOMERASE D"/>
    <property type="match status" value="1"/>
</dbReference>
<dbReference type="SUPFAM" id="SSF109998">
    <property type="entry name" value="Triger factor/SurA peptide-binding domain-like"/>
    <property type="match status" value="1"/>
</dbReference>
<feature type="transmembrane region" description="Helical" evidence="12">
    <location>
        <begin position="12"/>
        <end position="34"/>
    </location>
</feature>
<dbReference type="Gene3D" id="1.10.4030.10">
    <property type="entry name" value="Porin chaperone SurA, peptide-binding domain"/>
    <property type="match status" value="1"/>
</dbReference>
<keyword evidence="11" id="KW-0697">Rotamase</keyword>
<evidence type="ECO:0000256" key="9">
    <source>
        <dbReference type="ARBA" id="ARBA00040743"/>
    </source>
</evidence>